<sequence length="583" mass="66206">MKLSKVTLYYNTPMVDFNNTVHYDNTTQYKNWLDNTFAKKEFEKDFNLVRDRLTINAPIPYAETEGVNYGCFIDGFTEKPHFFYVMTTQYVNDQVTSLQIVIDVMASFTQGTVLENIPNVTIQRQHLPRAEYNNRLQELRTNSDILKTTTKKYVHSKSVIWKELMCVFQCSVDLEAEFGTENKPKIKLSKGVKYDKIVSPVGLYAIDLDDFKNFSNDLSDFPWIGQNIKSVILIPKSFIDTQDLSSAKFNGKTHDHLKKFVNGGNSQNQLVSGFSWTPEQILGYLGFPTDEKHLLRNEYATLEVYNWTGQNMDLDLGFLPETGLNFQMVTSIGYANQISIFPVNWMASGDKDEGQVAKGTFLNNSLTYNNWTEVPVLTDNYKLGLANNANRRAYAESQLLTGRVKNIKNTLADDSMNFVEKATNVFTDAYALLGGGLNPLTIGSKIADEQNFYRQQKAEFADMALTSPSLSNQSGGEAFSIANDLMGFTVKLSAPSHAEVNKIRRYYKTFGYAFEEQGKVQSLHSMTVVNYLQMDGVYTIPNIAPQFMQQIKALLQIGVKFWHNPNNVKNPFSQDVLENKIRI</sequence>
<feature type="domain" description="Tail knob protein gp9 N-terminal" evidence="1">
    <location>
        <begin position="3"/>
        <end position="110"/>
    </location>
</feature>
<evidence type="ECO:0000313" key="2">
    <source>
        <dbReference type="EMBL" id="ALO81017.1"/>
    </source>
</evidence>
<dbReference type="Pfam" id="PF16838">
    <property type="entry name" value="Caud_tail_N"/>
    <property type="match status" value="1"/>
</dbReference>
<evidence type="ECO:0000313" key="3">
    <source>
        <dbReference type="Proteomes" id="UP000222983"/>
    </source>
</evidence>
<protein>
    <submittedName>
        <fullName evidence="2">Tail fibers protein</fullName>
    </submittedName>
</protein>
<dbReference type="EMBL" id="KT945995">
    <property type="protein sequence ID" value="ALO81017.1"/>
    <property type="molecule type" value="Genomic_DNA"/>
</dbReference>
<dbReference type="InterPro" id="IPR031772">
    <property type="entry name" value="Gp9_N"/>
</dbReference>
<reference evidence="2 3" key="1">
    <citation type="submission" date="2015-10" db="EMBL/GenBank/DDBJ databases">
        <authorList>
            <person name="Gilbert D.G."/>
        </authorList>
    </citation>
    <scope>NUCLEOTIDE SEQUENCE [LARGE SCALE GENOMIC DNA]</scope>
</reference>
<proteinExistence type="predicted"/>
<dbReference type="RefSeq" id="YP_009908796.1">
    <property type="nucleotide sequence ID" value="NC_049931.1"/>
</dbReference>
<evidence type="ECO:0000259" key="1">
    <source>
        <dbReference type="Pfam" id="PF16838"/>
    </source>
</evidence>
<accession>A0A0S2MYM1</accession>
<keyword evidence="3" id="KW-1185">Reference proteome</keyword>
<organism evidence="2 3">
    <name type="scientific">Enterococcus phage vB_EfaP_IME199</name>
    <dbReference type="NCBI Taxonomy" id="1747351"/>
    <lineage>
        <taxon>Viruses</taxon>
        <taxon>Duplodnaviria</taxon>
        <taxon>Heunggongvirae</taxon>
        <taxon>Uroviricota</taxon>
        <taxon>Caudoviricetes</taxon>
        <taxon>Rountreeviridae</taxon>
        <taxon>Sarlesvirinae</taxon>
        <taxon>Minhovirus</taxon>
        <taxon>Minhovirus IME199</taxon>
    </lineage>
</organism>
<dbReference type="GeneID" id="56214357"/>
<name>A0A0S2MYM1_9CAUD</name>
<dbReference type="Proteomes" id="UP000222983">
    <property type="component" value="Segment"/>
</dbReference>
<dbReference type="KEGG" id="vg:56214357"/>